<evidence type="ECO:0000256" key="4">
    <source>
        <dbReference type="ARBA" id="ARBA00022790"/>
    </source>
</evidence>
<reference evidence="7 8" key="1">
    <citation type="journal article" date="2018" name="Nat. Ecol. Evol.">
        <title>Genomic signatures of mitonuclear coevolution across populations of Tigriopus californicus.</title>
        <authorList>
            <person name="Barreto F.S."/>
            <person name="Watson E.T."/>
            <person name="Lima T.G."/>
            <person name="Willett C.S."/>
            <person name="Edmands S."/>
            <person name="Li W."/>
            <person name="Burton R.S."/>
        </authorList>
    </citation>
    <scope>NUCLEOTIDE SEQUENCE [LARGE SCALE GENOMIC DNA]</scope>
    <source>
        <strain evidence="7 8">San Diego</strain>
    </source>
</reference>
<dbReference type="OrthoDB" id="5351233at2759"/>
<dbReference type="OMA" id="TIVQPCK"/>
<accession>A0A553PQI0</accession>
<evidence type="ECO:0000256" key="3">
    <source>
        <dbReference type="ARBA" id="ARBA00022490"/>
    </source>
</evidence>
<dbReference type="EMBL" id="VCGU01000002">
    <property type="protein sequence ID" value="TRY79939.1"/>
    <property type="molecule type" value="Genomic_DNA"/>
</dbReference>
<evidence type="ECO:0000259" key="6">
    <source>
        <dbReference type="Pfam" id="PF10075"/>
    </source>
</evidence>
<comment type="subcellular location">
    <subcellularLocation>
        <location evidence="2">Cytoplasm</location>
    </subcellularLocation>
    <subcellularLocation>
        <location evidence="1">Nucleus</location>
    </subcellularLocation>
</comment>
<keyword evidence="4" id="KW-0736">Signalosome</keyword>
<evidence type="ECO:0000313" key="7">
    <source>
        <dbReference type="EMBL" id="TRY79939.1"/>
    </source>
</evidence>
<dbReference type="GO" id="GO:0005737">
    <property type="term" value="C:cytoplasm"/>
    <property type="evidence" value="ECO:0007669"/>
    <property type="project" value="UniProtKB-SubCell"/>
</dbReference>
<proteinExistence type="predicted"/>
<evidence type="ECO:0000313" key="8">
    <source>
        <dbReference type="Proteomes" id="UP000318571"/>
    </source>
</evidence>
<protein>
    <recommendedName>
        <fullName evidence="6">CSN8/PSMD8/EIF3K domain-containing protein</fullName>
    </recommendedName>
</protein>
<feature type="domain" description="CSN8/PSMD8/EIF3K" evidence="6">
    <location>
        <begin position="36"/>
        <end position="170"/>
    </location>
</feature>
<dbReference type="Gene3D" id="1.25.40.990">
    <property type="match status" value="1"/>
</dbReference>
<dbReference type="PANTHER" id="PTHR13339:SF0">
    <property type="entry name" value="COP9 SIGNALOSOME COMPLEX SUBUNIT 8"/>
    <property type="match status" value="1"/>
</dbReference>
<dbReference type="InterPro" id="IPR033464">
    <property type="entry name" value="CSN8_PSD8_EIF3K"/>
</dbReference>
<comment type="caution">
    <text evidence="7">The sequence shown here is derived from an EMBL/GenBank/DDBJ whole genome shotgun (WGS) entry which is preliminary data.</text>
</comment>
<sequence length="199" mass="21925">MQLSVLSAVEGGAMAFQAEQERLERAELEAPDCQASASVYAQLMLIYCLQNDLFQAKLLWKRLSEETKREHAELAQIWTVVKALIQGDGPAAFRALNPTPALPTYTQDLAQKLIANLRASNMEAVARSYASISLSQFAVMVGLTEEAALALALSQSGWRHDPTEGALYPQEPPRSALSQTPSQAQLRQLTNFMSFLEKQ</sequence>
<dbReference type="GO" id="GO:0010387">
    <property type="term" value="P:COP9 signalosome assembly"/>
    <property type="evidence" value="ECO:0007669"/>
    <property type="project" value="InterPro"/>
</dbReference>
<name>A0A553PQI0_TIGCA</name>
<evidence type="ECO:0000256" key="1">
    <source>
        <dbReference type="ARBA" id="ARBA00004123"/>
    </source>
</evidence>
<keyword evidence="8" id="KW-1185">Reference proteome</keyword>
<dbReference type="Proteomes" id="UP000318571">
    <property type="component" value="Chromosome 6"/>
</dbReference>
<dbReference type="STRING" id="6832.A0A553PQI0"/>
<gene>
    <name evidence="7" type="ORF">TCAL_02258</name>
</gene>
<evidence type="ECO:0000256" key="5">
    <source>
        <dbReference type="ARBA" id="ARBA00023242"/>
    </source>
</evidence>
<keyword evidence="3" id="KW-0963">Cytoplasm</keyword>
<dbReference type="AlphaFoldDB" id="A0A553PQI0"/>
<dbReference type="GO" id="GO:0000338">
    <property type="term" value="P:protein deneddylation"/>
    <property type="evidence" value="ECO:0007669"/>
    <property type="project" value="InterPro"/>
</dbReference>
<evidence type="ECO:0000256" key="2">
    <source>
        <dbReference type="ARBA" id="ARBA00004496"/>
    </source>
</evidence>
<dbReference type="Pfam" id="PF10075">
    <property type="entry name" value="CSN8_PSD8_EIF3K"/>
    <property type="match status" value="1"/>
</dbReference>
<dbReference type="InterPro" id="IPR033205">
    <property type="entry name" value="COP9_CSN8"/>
</dbReference>
<keyword evidence="5" id="KW-0539">Nucleus</keyword>
<dbReference type="PANTHER" id="PTHR13339">
    <property type="entry name" value="COP9 SIGNALOSOME COMPLEX SUBUNIT 8"/>
    <property type="match status" value="1"/>
</dbReference>
<organism evidence="7 8">
    <name type="scientific">Tigriopus californicus</name>
    <name type="common">Marine copepod</name>
    <dbReference type="NCBI Taxonomy" id="6832"/>
    <lineage>
        <taxon>Eukaryota</taxon>
        <taxon>Metazoa</taxon>
        <taxon>Ecdysozoa</taxon>
        <taxon>Arthropoda</taxon>
        <taxon>Crustacea</taxon>
        <taxon>Multicrustacea</taxon>
        <taxon>Hexanauplia</taxon>
        <taxon>Copepoda</taxon>
        <taxon>Harpacticoida</taxon>
        <taxon>Harpacticidae</taxon>
        <taxon>Tigriopus</taxon>
    </lineage>
</organism>
<dbReference type="GO" id="GO:0008180">
    <property type="term" value="C:COP9 signalosome"/>
    <property type="evidence" value="ECO:0007669"/>
    <property type="project" value="UniProtKB-KW"/>
</dbReference>